<keyword evidence="3" id="KW-0221">Differentiation</keyword>
<keyword evidence="8" id="KW-1185">Reference proteome</keyword>
<evidence type="ECO:0000313" key="7">
    <source>
        <dbReference type="EMBL" id="OBS78508.1"/>
    </source>
</evidence>
<comment type="subcellular location">
    <subcellularLocation>
        <location evidence="1">Nucleus</location>
    </subcellularLocation>
</comment>
<reference evidence="7 8" key="1">
    <citation type="submission" date="2016-06" db="EMBL/GenBank/DDBJ databases">
        <title>The Draft Genome Sequence and Annotation of the Desert Woodrat Neotoma lepida.</title>
        <authorList>
            <person name="Campbell M."/>
            <person name="Oakeson K.F."/>
            <person name="Yandell M."/>
            <person name="Halpert J.R."/>
            <person name="Dearing D."/>
        </authorList>
    </citation>
    <scope>NUCLEOTIDE SEQUENCE [LARGE SCALE GENOMIC DNA]</scope>
    <source>
        <strain evidence="7">417</strain>
        <tissue evidence="7">Liver</tissue>
    </source>
</reference>
<dbReference type="GO" id="GO:0005654">
    <property type="term" value="C:nucleoplasm"/>
    <property type="evidence" value="ECO:0007669"/>
    <property type="project" value="TreeGrafter"/>
</dbReference>
<keyword evidence="5" id="KW-0804">Transcription</keyword>
<evidence type="ECO:0000256" key="6">
    <source>
        <dbReference type="ARBA" id="ARBA00023242"/>
    </source>
</evidence>
<dbReference type="AlphaFoldDB" id="A0A1A6HIX0"/>
<proteinExistence type="predicted"/>
<keyword evidence="4" id="KW-0805">Transcription regulation</keyword>
<keyword evidence="6" id="KW-0539">Nucleus</keyword>
<comment type="caution">
    <text evidence="7">The sequence shown here is derived from an EMBL/GenBank/DDBJ whole genome shotgun (WGS) entry which is preliminary data.</text>
</comment>
<dbReference type="GO" id="GO:0003714">
    <property type="term" value="F:transcription corepressor activity"/>
    <property type="evidence" value="ECO:0007669"/>
    <property type="project" value="TreeGrafter"/>
</dbReference>
<keyword evidence="2" id="KW-0678">Repressor</keyword>
<dbReference type="PANTHER" id="PTHR15556">
    <property type="entry name" value="EP300-INTERACTING INHIBITOR OF DIFFERENTIATION 2-RELATED"/>
    <property type="match status" value="1"/>
</dbReference>
<protein>
    <submittedName>
        <fullName evidence="7">Uncharacterized protein</fullName>
    </submittedName>
</protein>
<name>A0A1A6HIX0_NEOLE</name>
<dbReference type="PANTHER" id="PTHR15556:SF4">
    <property type="entry name" value="EP300-INTERACTING INHIBITOR OF DIFFERENTIATION 2B"/>
    <property type="match status" value="1"/>
</dbReference>
<dbReference type="STRING" id="56216.A0A1A6HIX0"/>
<evidence type="ECO:0000256" key="3">
    <source>
        <dbReference type="ARBA" id="ARBA00022782"/>
    </source>
</evidence>
<dbReference type="Proteomes" id="UP000092124">
    <property type="component" value="Unassembled WGS sequence"/>
</dbReference>
<dbReference type="InterPro" id="IPR033258">
    <property type="entry name" value="EID"/>
</dbReference>
<organism evidence="7 8">
    <name type="scientific">Neotoma lepida</name>
    <name type="common">Desert woodrat</name>
    <dbReference type="NCBI Taxonomy" id="56216"/>
    <lineage>
        <taxon>Eukaryota</taxon>
        <taxon>Metazoa</taxon>
        <taxon>Chordata</taxon>
        <taxon>Craniata</taxon>
        <taxon>Vertebrata</taxon>
        <taxon>Euteleostomi</taxon>
        <taxon>Mammalia</taxon>
        <taxon>Eutheria</taxon>
        <taxon>Euarchontoglires</taxon>
        <taxon>Glires</taxon>
        <taxon>Rodentia</taxon>
        <taxon>Myomorpha</taxon>
        <taxon>Muroidea</taxon>
        <taxon>Cricetidae</taxon>
        <taxon>Neotominae</taxon>
        <taxon>Neotoma</taxon>
    </lineage>
</organism>
<gene>
    <name evidence="7" type="ORF">A6R68_19102</name>
</gene>
<evidence type="ECO:0000313" key="8">
    <source>
        <dbReference type="Proteomes" id="UP000092124"/>
    </source>
</evidence>
<sequence>MSELPGESWVPNLSPMNGIGDVLQGGVGGGSWVPAAQAGPLAGAARPMLRAPGPFPRRFPGVAGLMAMPHLHPPPLRLLELHEQRMFQHYLHTNPLIPTRLLRDIEERRRLFLHCSCYLFLTSSSIIPISFFRPDSFTNPSPFWVRRRKSPDMIPTSQYPNPTR</sequence>
<evidence type="ECO:0000256" key="5">
    <source>
        <dbReference type="ARBA" id="ARBA00023163"/>
    </source>
</evidence>
<evidence type="ECO:0000256" key="1">
    <source>
        <dbReference type="ARBA" id="ARBA00004123"/>
    </source>
</evidence>
<evidence type="ECO:0000256" key="4">
    <source>
        <dbReference type="ARBA" id="ARBA00023015"/>
    </source>
</evidence>
<accession>A0A1A6HIX0</accession>
<evidence type="ECO:0000256" key="2">
    <source>
        <dbReference type="ARBA" id="ARBA00022491"/>
    </source>
</evidence>
<dbReference type="EMBL" id="LZPO01027417">
    <property type="protein sequence ID" value="OBS78508.1"/>
    <property type="molecule type" value="Genomic_DNA"/>
</dbReference>
<dbReference type="GO" id="GO:0030154">
    <property type="term" value="P:cell differentiation"/>
    <property type="evidence" value="ECO:0007669"/>
    <property type="project" value="UniProtKB-KW"/>
</dbReference>